<dbReference type="PANTHER" id="PTHR38782">
    <property type="match status" value="1"/>
</dbReference>
<comment type="subcellular location">
    <subcellularLocation>
        <location evidence="1">Periplasm</location>
    </subcellularLocation>
</comment>
<protein>
    <submittedName>
        <fullName evidence="8">MucB/RseB-like sigma(E) regulatory protein</fullName>
    </submittedName>
</protein>
<comment type="similarity">
    <text evidence="2">Belongs to the RseB family.</text>
</comment>
<feature type="signal peptide" evidence="5">
    <location>
        <begin position="1"/>
        <end position="22"/>
    </location>
</feature>
<dbReference type="GO" id="GO:0032885">
    <property type="term" value="P:regulation of polysaccharide biosynthetic process"/>
    <property type="evidence" value="ECO:0007669"/>
    <property type="project" value="TreeGrafter"/>
</dbReference>
<evidence type="ECO:0000313" key="9">
    <source>
        <dbReference type="Proteomes" id="UP000295531"/>
    </source>
</evidence>
<evidence type="ECO:0000256" key="5">
    <source>
        <dbReference type="SAM" id="SignalP"/>
    </source>
</evidence>
<dbReference type="Gene3D" id="2.50.20.10">
    <property type="entry name" value="Lipoprotein localisation LolA/LolB/LppX"/>
    <property type="match status" value="1"/>
</dbReference>
<dbReference type="InterPro" id="IPR033434">
    <property type="entry name" value="MucB/RseB_N"/>
</dbReference>
<dbReference type="EMBL" id="SNXI01000001">
    <property type="protein sequence ID" value="TDP40496.1"/>
    <property type="molecule type" value="Genomic_DNA"/>
</dbReference>
<dbReference type="OrthoDB" id="7067274at2"/>
<dbReference type="AlphaFoldDB" id="A0A4R6PQA6"/>
<proteinExistence type="inferred from homology"/>
<feature type="domain" description="MucB/RseB N-terminal" evidence="6">
    <location>
        <begin position="46"/>
        <end position="217"/>
    </location>
</feature>
<dbReference type="InterPro" id="IPR033436">
    <property type="entry name" value="MucB/RseB_C"/>
</dbReference>
<keyword evidence="3 5" id="KW-0732">Signal</keyword>
<dbReference type="Proteomes" id="UP000295531">
    <property type="component" value="Unassembled WGS sequence"/>
</dbReference>
<evidence type="ECO:0000313" key="8">
    <source>
        <dbReference type="EMBL" id="TDP40496.1"/>
    </source>
</evidence>
<gene>
    <name evidence="8" type="ORF">DEU29_10140</name>
</gene>
<keyword evidence="4" id="KW-0574">Periplasm</keyword>
<dbReference type="RefSeq" id="WP_133538184.1">
    <property type="nucleotide sequence ID" value="NZ_SNXI01000001.1"/>
</dbReference>
<keyword evidence="9" id="KW-1185">Reference proteome</keyword>
<dbReference type="Gene3D" id="3.30.200.100">
    <property type="entry name" value="MucB/RseB, C-terminal domain"/>
    <property type="match status" value="1"/>
</dbReference>
<dbReference type="PANTHER" id="PTHR38782:SF1">
    <property type="entry name" value="SIGMA-E FACTOR REGULATORY PROTEIN RSEB"/>
    <property type="match status" value="1"/>
</dbReference>
<name>A0A4R6PQA6_9GAMM</name>
<comment type="caution">
    <text evidence="8">The sequence shown here is derived from an EMBL/GenBank/DDBJ whole genome shotgun (WGS) entry which is preliminary data.</text>
</comment>
<evidence type="ECO:0000259" key="6">
    <source>
        <dbReference type="Pfam" id="PF03888"/>
    </source>
</evidence>
<dbReference type="PIRSF" id="PIRSF005427">
    <property type="entry name" value="RseB"/>
    <property type="match status" value="1"/>
</dbReference>
<dbReference type="InterPro" id="IPR038484">
    <property type="entry name" value="MucB/RseB_C_sf"/>
</dbReference>
<evidence type="ECO:0000256" key="3">
    <source>
        <dbReference type="ARBA" id="ARBA00022729"/>
    </source>
</evidence>
<feature type="domain" description="MucB/RseB C-terminal" evidence="7">
    <location>
        <begin position="244"/>
        <end position="334"/>
    </location>
</feature>
<feature type="chain" id="PRO_5020282769" evidence="5">
    <location>
        <begin position="23"/>
        <end position="334"/>
    </location>
</feature>
<sequence length="334" mass="36996">MIKVVLAALVTCIALTALPAGAQVAPTGQQAATQETAAQETENSDGQRWFNLMSKALNELNFEASFVHVQGDRIEPYRWVHGIDKQGRQYEWLMQMNGPGFRALRIDNVVSHFHPASTSYSLRSRSISTMIPTAFNQSFEQISDNYRAVAVGGARILDRKAQHIRLISKDNQRYGFSLWLDRDNGMPLKMLMVNHDGEVLEQLQLTSLTLRDVAADTIAELSRVDRPPMLEELQSQQSPLLKQQPRWAPAGFNLLKAQHHRLVLEGTPVDHYLFSDGLAEYSVYISDQTVSSSGKAISVTGPHTLHSQPAGQLMVTVVGQIPLAVAKQVASSVQ</sequence>
<evidence type="ECO:0000259" key="7">
    <source>
        <dbReference type="Pfam" id="PF17188"/>
    </source>
</evidence>
<organism evidence="8 9">
    <name type="scientific">Idiomarina aquatica</name>
    <dbReference type="NCBI Taxonomy" id="1327752"/>
    <lineage>
        <taxon>Bacteria</taxon>
        <taxon>Pseudomonadati</taxon>
        <taxon>Pseudomonadota</taxon>
        <taxon>Gammaproteobacteria</taxon>
        <taxon>Alteromonadales</taxon>
        <taxon>Idiomarinaceae</taxon>
        <taxon>Idiomarina</taxon>
    </lineage>
</organism>
<accession>A0A4R6PQA6</accession>
<dbReference type="GO" id="GO:0045152">
    <property type="term" value="F:antisigma factor binding"/>
    <property type="evidence" value="ECO:0007669"/>
    <property type="project" value="TreeGrafter"/>
</dbReference>
<dbReference type="Pfam" id="PF17188">
    <property type="entry name" value="MucB_RseB_C"/>
    <property type="match status" value="1"/>
</dbReference>
<evidence type="ECO:0000256" key="2">
    <source>
        <dbReference type="ARBA" id="ARBA00008150"/>
    </source>
</evidence>
<evidence type="ECO:0000256" key="4">
    <source>
        <dbReference type="ARBA" id="ARBA00022764"/>
    </source>
</evidence>
<dbReference type="GO" id="GO:0030288">
    <property type="term" value="C:outer membrane-bounded periplasmic space"/>
    <property type="evidence" value="ECO:0007669"/>
    <property type="project" value="TreeGrafter"/>
</dbReference>
<evidence type="ECO:0000256" key="1">
    <source>
        <dbReference type="ARBA" id="ARBA00004418"/>
    </source>
</evidence>
<reference evidence="8 9" key="1">
    <citation type="submission" date="2019-03" db="EMBL/GenBank/DDBJ databases">
        <title>Freshwater and sediment microbial communities from various areas in North America, analyzing microbe dynamics in response to fracking.</title>
        <authorList>
            <person name="Lamendella R."/>
        </authorList>
    </citation>
    <scope>NUCLEOTIDE SEQUENCE [LARGE SCALE GENOMIC DNA]</scope>
    <source>
        <strain evidence="8 9">18_TX</strain>
    </source>
</reference>
<dbReference type="Pfam" id="PF03888">
    <property type="entry name" value="MucB_RseB"/>
    <property type="match status" value="1"/>
</dbReference>
<dbReference type="CDD" id="cd16327">
    <property type="entry name" value="RseB"/>
    <property type="match status" value="1"/>
</dbReference>
<dbReference type="InterPro" id="IPR005588">
    <property type="entry name" value="MucB_RseB"/>
</dbReference>